<evidence type="ECO:0000313" key="4">
    <source>
        <dbReference type="Proteomes" id="UP001155901"/>
    </source>
</evidence>
<comment type="caution">
    <text evidence="2">The sequence shown here is derived from an EMBL/GenBank/DDBJ whole genome shotgun (WGS) entry which is preliminary data.</text>
</comment>
<dbReference type="Proteomes" id="UP001155901">
    <property type="component" value="Unassembled WGS sequence"/>
</dbReference>
<dbReference type="AlphaFoldDB" id="A0AA41KZJ6"/>
<keyword evidence="5" id="KW-1185">Reference proteome</keyword>
<reference evidence="3" key="2">
    <citation type="submission" date="2022-03" db="EMBL/GenBank/DDBJ databases">
        <title>Genome Encyclopedia of Bacteria and Archaea VI: Functional Genomics of Type Strains.</title>
        <authorList>
            <person name="Whitman W."/>
        </authorList>
    </citation>
    <scope>NUCLEOTIDE SEQUENCE</scope>
    <source>
        <strain evidence="3">HSC-15S17</strain>
    </source>
</reference>
<dbReference type="EMBL" id="JALJZU010000004">
    <property type="protein sequence ID" value="MCP2008670.1"/>
    <property type="molecule type" value="Genomic_DNA"/>
</dbReference>
<dbReference type="EMBL" id="JAHTGR010000003">
    <property type="protein sequence ID" value="MBV6320621.1"/>
    <property type="molecule type" value="Genomic_DNA"/>
</dbReference>
<dbReference type="Proteomes" id="UP001162889">
    <property type="component" value="Unassembled WGS sequence"/>
</dbReference>
<dbReference type="GO" id="GO:0008236">
    <property type="term" value="F:serine-type peptidase activity"/>
    <property type="evidence" value="ECO:0007669"/>
    <property type="project" value="InterPro"/>
</dbReference>
<dbReference type="InterPro" id="IPR005151">
    <property type="entry name" value="Tail-specific_protease"/>
</dbReference>
<reference evidence="2" key="1">
    <citation type="submission" date="2021-07" db="EMBL/GenBank/DDBJ databases">
        <title>Characterization of violacein-producing bacteria and related species.</title>
        <authorList>
            <person name="Wilson H.S."/>
            <person name="De Leon M.E."/>
        </authorList>
    </citation>
    <scope>NUCLEOTIDE SEQUENCE</scope>
    <source>
        <strain evidence="2">HSC-15S17</strain>
    </source>
</reference>
<name>A0AA41KZJ6_9BURK</name>
<dbReference type="Pfam" id="PF03572">
    <property type="entry name" value="Peptidase_S41"/>
    <property type="match status" value="1"/>
</dbReference>
<proteinExistence type="predicted"/>
<gene>
    <name evidence="2" type="ORF">KVP70_06710</name>
    <name evidence="3" type="ORF">L1274_002378</name>
</gene>
<dbReference type="RefSeq" id="WP_217941384.1">
    <property type="nucleotide sequence ID" value="NZ_JAHTGR010000003.1"/>
</dbReference>
<dbReference type="GO" id="GO:0006508">
    <property type="term" value="P:proteolysis"/>
    <property type="evidence" value="ECO:0007669"/>
    <property type="project" value="InterPro"/>
</dbReference>
<evidence type="ECO:0000259" key="1">
    <source>
        <dbReference type="SMART" id="SM00245"/>
    </source>
</evidence>
<organism evidence="2 4">
    <name type="scientific">Duganella violaceipulchra</name>
    <dbReference type="NCBI Taxonomy" id="2849652"/>
    <lineage>
        <taxon>Bacteria</taxon>
        <taxon>Pseudomonadati</taxon>
        <taxon>Pseudomonadota</taxon>
        <taxon>Betaproteobacteria</taxon>
        <taxon>Burkholderiales</taxon>
        <taxon>Oxalobacteraceae</taxon>
        <taxon>Telluria group</taxon>
        <taxon>Duganella</taxon>
    </lineage>
</organism>
<protein>
    <recommendedName>
        <fullName evidence="1">Tail specific protease domain-containing protein</fullName>
    </recommendedName>
</protein>
<evidence type="ECO:0000313" key="2">
    <source>
        <dbReference type="EMBL" id="MBV6320621.1"/>
    </source>
</evidence>
<evidence type="ECO:0000313" key="3">
    <source>
        <dbReference type="EMBL" id="MCP2008670.1"/>
    </source>
</evidence>
<dbReference type="SMART" id="SM00245">
    <property type="entry name" value="TSPc"/>
    <property type="match status" value="1"/>
</dbReference>
<sequence length="724" mass="78376">MNIADYFQQDAGAQYTNVELVKPAAGKAANDTLVLRALRAQAQTVSAGIDAEHLRGKIVELHFRIRSTGGPTPARAWLRSDVYGGSARMVGMRLQLDAARSEVSTRLLVDSTVTRLRAGIELAPGATAILSDVTLRVLDTVAPSVEVRNTEPLAPDMVRQLNGFGHALALVRYFSPSRQSETADWNAVARAGARLFSMPLTPAEYAAQLRNLLGAYAPEALWLAPDDGANPAAIPDGAPFVVRQVHRGYGTRHAFYGSAWEYARAAEAPWKHAQVREALAGGVTLVLPLAATAPRLPSPALQPAYGVMLAADGELPPARVEPEFGAEDRYTRLADALQLWGALRYFYPYDDVLGIDWNEMLDEALAHAARDADTLAFRATLSHMTATLRDGHAWIRSASFHDEYVPPLRLALIDGHAYAVPRRTADGVPCDTPVIPSGSELVSVDGLSVPARRDAMLYLRAGASETARQADAEEFMLAGREDVPAAIVYTTLSGELRRASLRRSISSFALTCPASLPALRAIHTGIWYVDLSRVTEAEVQAAMPSLARASAIIFDVRGYVTVDPALLGHFSGERLSGPLTEIPLIASPRPQDWQWRRLQRHFEALQPHIAARAFYLTGGGTISASETYLQIVRHHQLGTIVGERTAGTSGDVASMVLPGGFTAYWTGLRFLRQDGERFHGLGVTPDVEVHPSLAGLMDGRDEVLDTAVELAVQAAAHPEQTKRQ</sequence>
<evidence type="ECO:0000313" key="5">
    <source>
        <dbReference type="Proteomes" id="UP001162889"/>
    </source>
</evidence>
<accession>A0AA41KZJ6</accession>
<feature type="domain" description="Tail specific protease" evidence="1">
    <location>
        <begin position="494"/>
        <end position="690"/>
    </location>
</feature>